<protein>
    <recommendedName>
        <fullName evidence="1">Coilin tudor domain-containing protein</fullName>
    </recommendedName>
</protein>
<dbReference type="AlphaFoldDB" id="A0AAD7ZZR5"/>
<keyword evidence="3" id="KW-1185">Reference proteome</keyword>
<dbReference type="InterPro" id="IPR024822">
    <property type="entry name" value="Coilin"/>
</dbReference>
<organism evidence="2 3">
    <name type="scientific">Diploptera punctata</name>
    <name type="common">Pacific beetle cockroach</name>
    <dbReference type="NCBI Taxonomy" id="6984"/>
    <lineage>
        <taxon>Eukaryota</taxon>
        <taxon>Metazoa</taxon>
        <taxon>Ecdysozoa</taxon>
        <taxon>Arthropoda</taxon>
        <taxon>Hexapoda</taxon>
        <taxon>Insecta</taxon>
        <taxon>Pterygota</taxon>
        <taxon>Neoptera</taxon>
        <taxon>Polyneoptera</taxon>
        <taxon>Dictyoptera</taxon>
        <taxon>Blattodea</taxon>
        <taxon>Blaberoidea</taxon>
        <taxon>Blaberidae</taxon>
        <taxon>Diplopterinae</taxon>
        <taxon>Diploptera</taxon>
    </lineage>
</organism>
<evidence type="ECO:0000313" key="3">
    <source>
        <dbReference type="Proteomes" id="UP001233999"/>
    </source>
</evidence>
<feature type="domain" description="Coilin tudor" evidence="1">
    <location>
        <begin position="60"/>
        <end position="117"/>
    </location>
</feature>
<dbReference type="PANTHER" id="PTHR15197:SF0">
    <property type="entry name" value="COILIN"/>
    <property type="match status" value="1"/>
</dbReference>
<proteinExistence type="predicted"/>
<sequence length="130" mass="14232">NSAASVGTINGTQETDQAFAKLLSFGKNSTPLVFERKRNGHEVSSTEQQTQICSENTEDLDLSNYPKLSSIPKQADVIAFKILKIGENYTPKISNYIMAKVVSVCKSSFQMSLSVIAGDKCQNPKREIPS</sequence>
<dbReference type="EMBL" id="JASPKZ010004665">
    <property type="protein sequence ID" value="KAJ9589824.1"/>
    <property type="molecule type" value="Genomic_DNA"/>
</dbReference>
<dbReference type="PANTHER" id="PTHR15197">
    <property type="entry name" value="COILIN P80"/>
    <property type="match status" value="1"/>
</dbReference>
<dbReference type="GO" id="GO:0030619">
    <property type="term" value="F:U1 snRNA binding"/>
    <property type="evidence" value="ECO:0007669"/>
    <property type="project" value="TreeGrafter"/>
</dbReference>
<reference evidence="2" key="2">
    <citation type="submission" date="2023-05" db="EMBL/GenBank/DDBJ databases">
        <authorList>
            <person name="Fouks B."/>
        </authorList>
    </citation>
    <scope>NUCLEOTIDE SEQUENCE</scope>
    <source>
        <strain evidence="2">Stay&amp;Tobe</strain>
        <tissue evidence="2">Testes</tissue>
    </source>
</reference>
<dbReference type="GO" id="GO:0000387">
    <property type="term" value="P:spliceosomal snRNP assembly"/>
    <property type="evidence" value="ECO:0007669"/>
    <property type="project" value="TreeGrafter"/>
</dbReference>
<dbReference type="Proteomes" id="UP001233999">
    <property type="component" value="Unassembled WGS sequence"/>
</dbReference>
<feature type="non-terminal residue" evidence="2">
    <location>
        <position position="130"/>
    </location>
</feature>
<dbReference type="InterPro" id="IPR056398">
    <property type="entry name" value="Tudor_Coilin"/>
</dbReference>
<evidence type="ECO:0000259" key="1">
    <source>
        <dbReference type="Pfam" id="PF23086"/>
    </source>
</evidence>
<accession>A0AAD7ZZR5</accession>
<gene>
    <name evidence="2" type="ORF">L9F63_027915</name>
</gene>
<comment type="caution">
    <text evidence="2">The sequence shown here is derived from an EMBL/GenBank/DDBJ whole genome shotgun (WGS) entry which is preliminary data.</text>
</comment>
<dbReference type="Pfam" id="PF23086">
    <property type="entry name" value="Tudor_Coilin"/>
    <property type="match status" value="1"/>
</dbReference>
<dbReference type="GO" id="GO:0030620">
    <property type="term" value="F:U2 snRNA binding"/>
    <property type="evidence" value="ECO:0007669"/>
    <property type="project" value="TreeGrafter"/>
</dbReference>
<reference evidence="2" key="1">
    <citation type="journal article" date="2023" name="IScience">
        <title>Live-bearing cockroach genome reveals convergent evolutionary mechanisms linked to viviparity in insects and beyond.</title>
        <authorList>
            <person name="Fouks B."/>
            <person name="Harrison M.C."/>
            <person name="Mikhailova A.A."/>
            <person name="Marchal E."/>
            <person name="English S."/>
            <person name="Carruthers M."/>
            <person name="Jennings E.C."/>
            <person name="Chiamaka E.L."/>
            <person name="Frigard R.A."/>
            <person name="Pippel M."/>
            <person name="Attardo G.M."/>
            <person name="Benoit J.B."/>
            <person name="Bornberg-Bauer E."/>
            <person name="Tobe S.S."/>
        </authorList>
    </citation>
    <scope>NUCLEOTIDE SEQUENCE</scope>
    <source>
        <strain evidence="2">Stay&amp;Tobe</strain>
    </source>
</reference>
<name>A0AAD7ZZR5_DIPPU</name>
<dbReference type="GO" id="GO:0015030">
    <property type="term" value="C:Cajal body"/>
    <property type="evidence" value="ECO:0007669"/>
    <property type="project" value="TreeGrafter"/>
</dbReference>
<evidence type="ECO:0000313" key="2">
    <source>
        <dbReference type="EMBL" id="KAJ9589824.1"/>
    </source>
</evidence>